<protein>
    <submittedName>
        <fullName evidence="3">Putative CREB-binding protein</fullName>
    </submittedName>
</protein>
<evidence type="ECO:0000313" key="3">
    <source>
        <dbReference type="EMBL" id="KZS01131.1"/>
    </source>
</evidence>
<name>A0A162C5I4_9CRUS</name>
<dbReference type="EMBL" id="LRGB01007543">
    <property type="protein sequence ID" value="KZS01131.1"/>
    <property type="molecule type" value="Genomic_DNA"/>
</dbReference>
<feature type="non-terminal residue" evidence="3">
    <location>
        <position position="119"/>
    </location>
</feature>
<dbReference type="AlphaFoldDB" id="A0A162C5I4"/>
<evidence type="ECO:0000256" key="2">
    <source>
        <dbReference type="SAM" id="SignalP"/>
    </source>
</evidence>
<proteinExistence type="predicted"/>
<feature type="chain" id="PRO_5007832403" evidence="2">
    <location>
        <begin position="17"/>
        <end position="119"/>
    </location>
</feature>
<gene>
    <name evidence="3" type="ORF">APZ42_002299</name>
</gene>
<reference evidence="3 4" key="1">
    <citation type="submission" date="2016-03" db="EMBL/GenBank/DDBJ databases">
        <title>EvidentialGene: Evidence-directed Construction of Genes on Genomes.</title>
        <authorList>
            <person name="Gilbert D.G."/>
            <person name="Choi J.-H."/>
            <person name="Mockaitis K."/>
            <person name="Colbourne J."/>
            <person name="Pfrender M."/>
        </authorList>
    </citation>
    <scope>NUCLEOTIDE SEQUENCE [LARGE SCALE GENOMIC DNA]</scope>
    <source>
        <strain evidence="3 4">Xinb3</strain>
        <tissue evidence="3">Complete organism</tissue>
    </source>
</reference>
<feature type="non-terminal residue" evidence="3">
    <location>
        <position position="1"/>
    </location>
</feature>
<accession>A0A162C5I4</accession>
<comment type="caution">
    <text evidence="3">The sequence shown here is derived from an EMBL/GenBank/DDBJ whole genome shotgun (WGS) entry which is preliminary data.</text>
</comment>
<feature type="signal peptide" evidence="2">
    <location>
        <begin position="1"/>
        <end position="16"/>
    </location>
</feature>
<keyword evidence="2" id="KW-0732">Signal</keyword>
<feature type="compositionally biased region" description="Polar residues" evidence="1">
    <location>
        <begin position="40"/>
        <end position="63"/>
    </location>
</feature>
<feature type="compositionally biased region" description="Polar residues" evidence="1">
    <location>
        <begin position="96"/>
        <end position="113"/>
    </location>
</feature>
<dbReference type="Proteomes" id="UP000076858">
    <property type="component" value="Unassembled WGS sequence"/>
</dbReference>
<keyword evidence="4" id="KW-1185">Reference proteome</keyword>
<feature type="region of interest" description="Disordered" evidence="1">
    <location>
        <begin position="31"/>
        <end position="119"/>
    </location>
</feature>
<evidence type="ECO:0000256" key="1">
    <source>
        <dbReference type="SAM" id="MobiDB-lite"/>
    </source>
</evidence>
<organism evidence="3 4">
    <name type="scientific">Daphnia magna</name>
    <dbReference type="NCBI Taxonomy" id="35525"/>
    <lineage>
        <taxon>Eukaryota</taxon>
        <taxon>Metazoa</taxon>
        <taxon>Ecdysozoa</taxon>
        <taxon>Arthropoda</taxon>
        <taxon>Crustacea</taxon>
        <taxon>Branchiopoda</taxon>
        <taxon>Diplostraca</taxon>
        <taxon>Cladocera</taxon>
        <taxon>Anomopoda</taxon>
        <taxon>Daphniidae</taxon>
        <taxon>Daphnia</taxon>
    </lineage>
</organism>
<evidence type="ECO:0000313" key="4">
    <source>
        <dbReference type="Proteomes" id="UP000076858"/>
    </source>
</evidence>
<dbReference type="OrthoDB" id="899at2759"/>
<sequence length="119" mass="12274">IINLFFFFFFYFCVYFYPSIKIAPHNTSQPSPAGFDVGLGSNSIGGSSATPGQSVLPAHNQSAAVGGVQATPNAVGGMPRPLLPPQQQQNAMVPMNSAQLAGNNPPSAISASQPVLPGT</sequence>